<proteinExistence type="predicted"/>
<protein>
    <submittedName>
        <fullName evidence="1">Uncharacterized protein</fullName>
    </submittedName>
</protein>
<keyword evidence="2" id="KW-1185">Reference proteome</keyword>
<dbReference type="Proteomes" id="UP000346198">
    <property type="component" value="Unassembled WGS sequence"/>
</dbReference>
<gene>
    <name evidence="1" type="ORF">SCARR_02522</name>
</gene>
<organism evidence="1 2">
    <name type="scientific">Pontiella sulfatireligans</name>
    <dbReference type="NCBI Taxonomy" id="2750658"/>
    <lineage>
        <taxon>Bacteria</taxon>
        <taxon>Pseudomonadati</taxon>
        <taxon>Kiritimatiellota</taxon>
        <taxon>Kiritimatiellia</taxon>
        <taxon>Kiritimatiellales</taxon>
        <taxon>Pontiellaceae</taxon>
        <taxon>Pontiella</taxon>
    </lineage>
</organism>
<dbReference type="AlphaFoldDB" id="A0A6C2UKG8"/>
<accession>A0A6C2UKG8</accession>
<evidence type="ECO:0000313" key="1">
    <source>
        <dbReference type="EMBL" id="VGO20459.1"/>
    </source>
</evidence>
<name>A0A6C2UKG8_9BACT</name>
<reference evidence="1 2" key="1">
    <citation type="submission" date="2019-04" db="EMBL/GenBank/DDBJ databases">
        <authorList>
            <person name="Van Vliet M D."/>
        </authorList>
    </citation>
    <scope>NUCLEOTIDE SEQUENCE [LARGE SCALE GENOMIC DNA]</scope>
    <source>
        <strain evidence="1 2">F21</strain>
    </source>
</reference>
<evidence type="ECO:0000313" key="2">
    <source>
        <dbReference type="Proteomes" id="UP000346198"/>
    </source>
</evidence>
<sequence>MPKPKVIIFDVNETLLDLAPLKVSAGKALGGREGLLTLWFSTRPPARWRKHCADTPK</sequence>
<dbReference type="EMBL" id="CAAHFH010000001">
    <property type="protein sequence ID" value="VGO20459.1"/>
    <property type="molecule type" value="Genomic_DNA"/>
</dbReference>